<dbReference type="RefSeq" id="WP_093725925.1">
    <property type="nucleotide sequence ID" value="NZ_FMZB01000002.1"/>
</dbReference>
<dbReference type="STRING" id="361279.SAMN05421663_10254"/>
<organism evidence="3 4">
    <name type="scientific">Terribacillus halophilus</name>
    <dbReference type="NCBI Taxonomy" id="361279"/>
    <lineage>
        <taxon>Bacteria</taxon>
        <taxon>Bacillati</taxon>
        <taxon>Bacillota</taxon>
        <taxon>Bacilli</taxon>
        <taxon>Bacillales</taxon>
        <taxon>Bacillaceae</taxon>
        <taxon>Terribacillus</taxon>
    </lineage>
</organism>
<name>A0A1G6KL56_9BACI</name>
<dbReference type="EMBL" id="FMZB01000002">
    <property type="protein sequence ID" value="SDC31694.1"/>
    <property type="molecule type" value="Genomic_DNA"/>
</dbReference>
<dbReference type="AlphaFoldDB" id="A0A1G6KL56"/>
<keyword evidence="4" id="KW-1185">Reference proteome</keyword>
<evidence type="ECO:0000313" key="4">
    <source>
        <dbReference type="Proteomes" id="UP000198666"/>
    </source>
</evidence>
<dbReference type="Gene3D" id="3.40.50.720">
    <property type="entry name" value="NAD(P)-binding Rossmann-like Domain"/>
    <property type="match status" value="1"/>
</dbReference>
<dbReference type="Pfam" id="PF01370">
    <property type="entry name" value="Epimerase"/>
    <property type="match status" value="1"/>
</dbReference>
<comment type="similarity">
    <text evidence="1">Belongs to the NAD(P)-dependent epimerase/dehydratase family.</text>
</comment>
<feature type="domain" description="NAD-dependent epimerase/dehydratase" evidence="2">
    <location>
        <begin position="5"/>
        <end position="228"/>
    </location>
</feature>
<dbReference type="OrthoDB" id="9779041at2"/>
<evidence type="ECO:0000259" key="2">
    <source>
        <dbReference type="Pfam" id="PF01370"/>
    </source>
</evidence>
<reference evidence="4" key="1">
    <citation type="submission" date="2016-10" db="EMBL/GenBank/DDBJ databases">
        <authorList>
            <person name="Varghese N."/>
            <person name="Submissions S."/>
        </authorList>
    </citation>
    <scope>NUCLEOTIDE SEQUENCE [LARGE SCALE GENOMIC DNA]</scope>
    <source>
        <strain evidence="4">DSM 21620</strain>
    </source>
</reference>
<dbReference type="PANTHER" id="PTHR43000">
    <property type="entry name" value="DTDP-D-GLUCOSE 4,6-DEHYDRATASE-RELATED"/>
    <property type="match status" value="1"/>
</dbReference>
<dbReference type="InterPro" id="IPR036291">
    <property type="entry name" value="NAD(P)-bd_dom_sf"/>
</dbReference>
<dbReference type="InterPro" id="IPR001509">
    <property type="entry name" value="Epimerase_deHydtase"/>
</dbReference>
<gene>
    <name evidence="3" type="ORF">SAMN05421663_10254</name>
</gene>
<dbReference type="Proteomes" id="UP000198666">
    <property type="component" value="Unassembled WGS sequence"/>
</dbReference>
<proteinExistence type="inferred from homology"/>
<evidence type="ECO:0000313" key="3">
    <source>
        <dbReference type="EMBL" id="SDC31694.1"/>
    </source>
</evidence>
<dbReference type="SUPFAM" id="SSF51735">
    <property type="entry name" value="NAD(P)-binding Rossmann-fold domains"/>
    <property type="match status" value="1"/>
</dbReference>
<accession>A0A1G6KL56</accession>
<protein>
    <submittedName>
        <fullName evidence="3">GDP-4-dehydro-6-deoxy-D-mannose reductase</fullName>
    </submittedName>
</protein>
<sequence length="297" mass="33133">MSKRILITGASGFTGQHAVRHFLDKGYTVHAVIRRTKLDLDREALYIHSLDLSDKEAVHKLLEDTKPDYILHLAGESSVPESWKTPFKSWQANVGSTLHLVEAIRALELSARIVIAGSVLQDELGRAVSPTHPYSLTKTMQTTVGLAWHNLFQVDVMVAKPSNIIGPGVSNGVCTLFAKQLREHQESGITQIQVGNAAVTRDFIDVRDLVEAYETLFLNGESGETYEITSGRWVSLGEVLSVFRKVSKFDFTILSETEEAMEAKLPMMAEKIRALHWQPTRSLEASLADVWQYTTQL</sequence>
<evidence type="ECO:0000256" key="1">
    <source>
        <dbReference type="ARBA" id="ARBA00007637"/>
    </source>
</evidence>